<sequence length="376" mass="42190">MHFAYPPRKNSNAASFKPRAPTSRLPFIRRGRKRVIALGALFFFGIIYFLTRPGGRHSGANPWMSAHLKAAQQEGTGSTMPGVGGNKAPLASDGNPYGADFSAATENFASFGKTPNVVLVTVYDETNFHRAYLDTVRENRRQYAKKHGYGTFSPKVGYYDLNGSPLSWTKVVAMRHALTLFPESTYFWFLDQNAFVMNMDMSIEGDIMSPAKIDAAMLKDFPVVPPDSIIKTFGHLKGQDVDFLLTQDYDGLSTSSFIIRNGEWARFFFETWFDPLYRSYNFQKAETHALEHIVQWHPTILSKMALVPQRTINAYSKVDHGAKYESGDLSVRVIGCVRTSSAICENEAAPFIEIWRGGDKQHQQQQQAQQAQQAAS</sequence>
<evidence type="ECO:0000313" key="5">
    <source>
        <dbReference type="EMBL" id="KAL1901402.1"/>
    </source>
</evidence>
<proteinExistence type="inferred from homology"/>
<organism evidence="5 6">
    <name type="scientific">Sporothrix stenoceras</name>
    <dbReference type="NCBI Taxonomy" id="5173"/>
    <lineage>
        <taxon>Eukaryota</taxon>
        <taxon>Fungi</taxon>
        <taxon>Dikarya</taxon>
        <taxon>Ascomycota</taxon>
        <taxon>Pezizomycotina</taxon>
        <taxon>Sordariomycetes</taxon>
        <taxon>Sordariomycetidae</taxon>
        <taxon>Ophiostomatales</taxon>
        <taxon>Ophiostomataceae</taxon>
        <taxon>Sporothrix</taxon>
    </lineage>
</organism>
<keyword evidence="6" id="KW-1185">Reference proteome</keyword>
<reference evidence="5 6" key="1">
    <citation type="journal article" date="2024" name="IMA Fungus">
        <title>IMA Genome - F19 : A genome assembly and annotation guide to empower mycologists, including annotated draft genome sequences of Ceratocystis pirilliformis, Diaporthe australafricana, Fusarium ophioides, Paecilomyces lecythidis, and Sporothrix stenoceras.</title>
        <authorList>
            <person name="Aylward J."/>
            <person name="Wilson A.M."/>
            <person name="Visagie C.M."/>
            <person name="Spraker J."/>
            <person name="Barnes I."/>
            <person name="Buitendag C."/>
            <person name="Ceriani C."/>
            <person name="Del Mar Angel L."/>
            <person name="du Plessis D."/>
            <person name="Fuchs T."/>
            <person name="Gasser K."/>
            <person name="Kramer D."/>
            <person name="Li W."/>
            <person name="Munsamy K."/>
            <person name="Piso A."/>
            <person name="Price J.L."/>
            <person name="Sonnekus B."/>
            <person name="Thomas C."/>
            <person name="van der Nest A."/>
            <person name="van Dijk A."/>
            <person name="van Heerden A."/>
            <person name="van Vuuren N."/>
            <person name="Yilmaz N."/>
            <person name="Duong T.A."/>
            <person name="van der Merwe N.A."/>
            <person name="Wingfield M.J."/>
            <person name="Wingfield B.D."/>
        </authorList>
    </citation>
    <scope>NUCLEOTIDE SEQUENCE [LARGE SCALE GENOMIC DNA]</scope>
    <source>
        <strain evidence="5 6">CMW 5346</strain>
    </source>
</reference>
<evidence type="ECO:0000313" key="6">
    <source>
        <dbReference type="Proteomes" id="UP001583186"/>
    </source>
</evidence>
<dbReference type="Pfam" id="PF05637">
    <property type="entry name" value="Glyco_transf_34"/>
    <property type="match status" value="1"/>
</dbReference>
<evidence type="ECO:0000256" key="4">
    <source>
        <dbReference type="SAM" id="Phobius"/>
    </source>
</evidence>
<evidence type="ECO:0000256" key="2">
    <source>
        <dbReference type="ARBA" id="ARBA00022676"/>
    </source>
</evidence>
<evidence type="ECO:0000256" key="1">
    <source>
        <dbReference type="ARBA" id="ARBA00005664"/>
    </source>
</evidence>
<keyword evidence="4" id="KW-1133">Transmembrane helix</keyword>
<feature type="transmembrane region" description="Helical" evidence="4">
    <location>
        <begin position="34"/>
        <end position="51"/>
    </location>
</feature>
<dbReference type="InterPro" id="IPR029044">
    <property type="entry name" value="Nucleotide-diphossugar_trans"/>
</dbReference>
<dbReference type="PANTHER" id="PTHR31306:SF10">
    <property type="entry name" value="ALPHA-1,6-MANNOSYLTRANSFERASE MNN11-RELATED"/>
    <property type="match status" value="1"/>
</dbReference>
<name>A0ABR3ZMB8_9PEZI</name>
<keyword evidence="4" id="KW-0472">Membrane</keyword>
<dbReference type="Proteomes" id="UP001583186">
    <property type="component" value="Unassembled WGS sequence"/>
</dbReference>
<comment type="caution">
    <text evidence="5">The sequence shown here is derived from an EMBL/GenBank/DDBJ whole genome shotgun (WGS) entry which is preliminary data.</text>
</comment>
<keyword evidence="4" id="KW-0812">Transmembrane</keyword>
<accession>A0ABR3ZMB8</accession>
<dbReference type="Gene3D" id="3.90.550.10">
    <property type="entry name" value="Spore Coat Polysaccharide Biosynthesis Protein SpsA, Chain A"/>
    <property type="match status" value="1"/>
</dbReference>
<dbReference type="InterPro" id="IPR008630">
    <property type="entry name" value="Glyco_trans_34"/>
</dbReference>
<dbReference type="EMBL" id="JAWCUI010000007">
    <property type="protein sequence ID" value="KAL1901402.1"/>
    <property type="molecule type" value="Genomic_DNA"/>
</dbReference>
<gene>
    <name evidence="5" type="primary">MNN11</name>
    <name evidence="5" type="ORF">Sste5346_001807</name>
</gene>
<keyword evidence="3" id="KW-0808">Transferase</keyword>
<dbReference type="PANTHER" id="PTHR31306">
    <property type="entry name" value="ALPHA-1,6-MANNOSYLTRANSFERASE MNN11-RELATED"/>
    <property type="match status" value="1"/>
</dbReference>
<keyword evidence="2" id="KW-0328">Glycosyltransferase</keyword>
<evidence type="ECO:0000256" key="3">
    <source>
        <dbReference type="ARBA" id="ARBA00022679"/>
    </source>
</evidence>
<protein>
    <submittedName>
        <fullName evidence="5">Alpha-1,6-mannosyltransferase mnn11</fullName>
    </submittedName>
</protein>
<comment type="similarity">
    <text evidence="1">Belongs to the glycosyltransferase 34 family.</text>
</comment>